<accession>A0AAN5ICN2</accession>
<dbReference type="EMBL" id="BTRK01000006">
    <property type="protein sequence ID" value="GMR57811.1"/>
    <property type="molecule type" value="Genomic_DNA"/>
</dbReference>
<evidence type="ECO:0000256" key="1">
    <source>
        <dbReference type="SAM" id="MobiDB-lite"/>
    </source>
</evidence>
<feature type="non-terminal residue" evidence="2">
    <location>
        <position position="69"/>
    </location>
</feature>
<feature type="region of interest" description="Disordered" evidence="1">
    <location>
        <begin position="1"/>
        <end position="31"/>
    </location>
</feature>
<feature type="compositionally biased region" description="Basic and acidic residues" evidence="1">
    <location>
        <begin position="1"/>
        <end position="10"/>
    </location>
</feature>
<sequence>LNPRLLRDVSEAANDDNIAPKTGELSQHGGEETAFSSAYCAHDGDQRTPRHSDIDGVQGAGRLLNPFYV</sequence>
<evidence type="ECO:0000313" key="2">
    <source>
        <dbReference type="EMBL" id="GMR57811.1"/>
    </source>
</evidence>
<keyword evidence="3" id="KW-1185">Reference proteome</keyword>
<evidence type="ECO:0000313" key="3">
    <source>
        <dbReference type="Proteomes" id="UP001328107"/>
    </source>
</evidence>
<reference evidence="3" key="1">
    <citation type="submission" date="2022-10" db="EMBL/GenBank/DDBJ databases">
        <title>Genome assembly of Pristionchus species.</title>
        <authorList>
            <person name="Yoshida K."/>
            <person name="Sommer R.J."/>
        </authorList>
    </citation>
    <scope>NUCLEOTIDE SEQUENCE [LARGE SCALE GENOMIC DNA]</scope>
    <source>
        <strain evidence="3">RS5460</strain>
    </source>
</reference>
<protein>
    <submittedName>
        <fullName evidence="2">Uncharacterized protein</fullName>
    </submittedName>
</protein>
<name>A0AAN5ICN2_9BILA</name>
<proteinExistence type="predicted"/>
<feature type="non-terminal residue" evidence="2">
    <location>
        <position position="1"/>
    </location>
</feature>
<gene>
    <name evidence="2" type="ORF">PMAYCL1PPCAC_28006</name>
</gene>
<dbReference type="AlphaFoldDB" id="A0AAN5ICN2"/>
<dbReference type="Proteomes" id="UP001328107">
    <property type="component" value="Unassembled WGS sequence"/>
</dbReference>
<organism evidence="2 3">
    <name type="scientific">Pristionchus mayeri</name>
    <dbReference type="NCBI Taxonomy" id="1317129"/>
    <lineage>
        <taxon>Eukaryota</taxon>
        <taxon>Metazoa</taxon>
        <taxon>Ecdysozoa</taxon>
        <taxon>Nematoda</taxon>
        <taxon>Chromadorea</taxon>
        <taxon>Rhabditida</taxon>
        <taxon>Rhabditina</taxon>
        <taxon>Diplogasteromorpha</taxon>
        <taxon>Diplogasteroidea</taxon>
        <taxon>Neodiplogasteridae</taxon>
        <taxon>Pristionchus</taxon>
    </lineage>
</organism>
<comment type="caution">
    <text evidence="2">The sequence shown here is derived from an EMBL/GenBank/DDBJ whole genome shotgun (WGS) entry which is preliminary data.</text>
</comment>